<organism evidence="3 4">
    <name type="scientific">Actinopolyspora mzabensis</name>
    <dbReference type="NCBI Taxonomy" id="995066"/>
    <lineage>
        <taxon>Bacteria</taxon>
        <taxon>Bacillati</taxon>
        <taxon>Actinomycetota</taxon>
        <taxon>Actinomycetes</taxon>
        <taxon>Actinopolysporales</taxon>
        <taxon>Actinopolysporaceae</taxon>
        <taxon>Actinopolyspora</taxon>
    </lineage>
</organism>
<feature type="compositionally biased region" description="Basic and acidic residues" evidence="1">
    <location>
        <begin position="1"/>
        <end position="11"/>
    </location>
</feature>
<evidence type="ECO:0000256" key="1">
    <source>
        <dbReference type="SAM" id="MobiDB-lite"/>
    </source>
</evidence>
<protein>
    <submittedName>
        <fullName evidence="3">Uncharacterized protein</fullName>
    </submittedName>
</protein>
<evidence type="ECO:0000313" key="3">
    <source>
        <dbReference type="EMBL" id="SDJ85827.1"/>
    </source>
</evidence>
<keyword evidence="2" id="KW-0472">Membrane</keyword>
<dbReference type="AlphaFoldDB" id="A0A1G8X619"/>
<keyword evidence="4" id="KW-1185">Reference proteome</keyword>
<feature type="transmembrane region" description="Helical" evidence="2">
    <location>
        <begin position="48"/>
        <end position="69"/>
    </location>
</feature>
<keyword evidence="2" id="KW-1133">Transmembrane helix</keyword>
<evidence type="ECO:0000313" key="4">
    <source>
        <dbReference type="Proteomes" id="UP000199213"/>
    </source>
</evidence>
<dbReference type="EMBL" id="FNFM01000002">
    <property type="protein sequence ID" value="SDJ85827.1"/>
    <property type="molecule type" value="Genomic_DNA"/>
</dbReference>
<sequence>MADTTRDDRQSRSVTQCSNRRPPVTDTGRCRHGIGAGHDRRHERSDTVLTTLSVIGTVLALAVLVLMALSATLPDLWEVFHHGR</sequence>
<evidence type="ECO:0000256" key="2">
    <source>
        <dbReference type="SAM" id="Phobius"/>
    </source>
</evidence>
<reference evidence="4" key="1">
    <citation type="submission" date="2016-10" db="EMBL/GenBank/DDBJ databases">
        <authorList>
            <person name="Varghese N."/>
            <person name="Submissions S."/>
        </authorList>
    </citation>
    <scope>NUCLEOTIDE SEQUENCE [LARGE SCALE GENOMIC DNA]</scope>
    <source>
        <strain evidence="4">DSM 45460</strain>
    </source>
</reference>
<gene>
    <name evidence="3" type="ORF">SAMN04487820_102397</name>
</gene>
<keyword evidence="2" id="KW-0812">Transmembrane</keyword>
<dbReference type="Proteomes" id="UP000199213">
    <property type="component" value="Unassembled WGS sequence"/>
</dbReference>
<feature type="region of interest" description="Disordered" evidence="1">
    <location>
        <begin position="1"/>
        <end position="42"/>
    </location>
</feature>
<accession>A0A1G8X619</accession>
<proteinExistence type="predicted"/>
<name>A0A1G8X619_ACTMZ</name>